<keyword evidence="4" id="KW-1185">Reference proteome</keyword>
<dbReference type="OrthoDB" id="9794403at2"/>
<dbReference type="AlphaFoldDB" id="A0A553BA16"/>
<dbReference type="EMBL" id="VJZN01000052">
    <property type="protein sequence ID" value="TRX01298.1"/>
    <property type="molecule type" value="Genomic_DNA"/>
</dbReference>
<dbReference type="GO" id="GO:0043565">
    <property type="term" value="F:sequence-specific DNA binding"/>
    <property type="evidence" value="ECO:0007669"/>
    <property type="project" value="TreeGrafter"/>
</dbReference>
<name>A0A553BA16_9FLAO</name>
<dbReference type="RefSeq" id="WP_143388927.1">
    <property type="nucleotide sequence ID" value="NZ_VJZL01000055.1"/>
</dbReference>
<protein>
    <recommendedName>
        <fullName evidence="1">Transposase IS200-like domain-containing protein</fullName>
    </recommendedName>
</protein>
<proteinExistence type="predicted"/>
<dbReference type="Proteomes" id="UP000318528">
    <property type="component" value="Unassembled WGS sequence"/>
</dbReference>
<accession>A0A553BA16</accession>
<reference evidence="4 5" key="1">
    <citation type="submission" date="2019-07" db="EMBL/GenBank/DDBJ databases">
        <title>Novel species of Flavobacterium.</title>
        <authorList>
            <person name="Liu Q."/>
            <person name="Xin Y.-H."/>
        </authorList>
    </citation>
    <scope>NUCLEOTIDE SEQUENCE [LARGE SCALE GENOMIC DNA]</scope>
    <source>
        <strain evidence="2 4">GSP39</strain>
        <strain evidence="3 5">GSR22</strain>
    </source>
</reference>
<dbReference type="SMART" id="SM01321">
    <property type="entry name" value="Y1_Tnp"/>
    <property type="match status" value="1"/>
</dbReference>
<dbReference type="GO" id="GO:0004803">
    <property type="term" value="F:transposase activity"/>
    <property type="evidence" value="ECO:0007669"/>
    <property type="project" value="InterPro"/>
</dbReference>
<dbReference type="InterPro" id="IPR002686">
    <property type="entry name" value="Transposase_17"/>
</dbReference>
<evidence type="ECO:0000259" key="1">
    <source>
        <dbReference type="SMART" id="SM01321"/>
    </source>
</evidence>
<organism evidence="3 5">
    <name type="scientific">Flavobacterium gawalongense</name>
    <dbReference type="NCBI Taxonomy" id="2594432"/>
    <lineage>
        <taxon>Bacteria</taxon>
        <taxon>Pseudomonadati</taxon>
        <taxon>Bacteroidota</taxon>
        <taxon>Flavobacteriia</taxon>
        <taxon>Flavobacteriales</taxon>
        <taxon>Flavobacteriaceae</taxon>
        <taxon>Flavobacterium</taxon>
    </lineage>
</organism>
<evidence type="ECO:0000313" key="3">
    <source>
        <dbReference type="EMBL" id="TRX05083.1"/>
    </source>
</evidence>
<dbReference type="EMBL" id="VJZL01000055">
    <property type="protein sequence ID" value="TRX05083.1"/>
    <property type="molecule type" value="Genomic_DNA"/>
</dbReference>
<dbReference type="PANTHER" id="PTHR36966:SF1">
    <property type="entry name" value="REP-ASSOCIATED TYROSINE TRANSPOSASE"/>
    <property type="match status" value="1"/>
</dbReference>
<sequence length="262" mass="30706">MILFKNKYRIESNRLKNWDYSSNAIYFLTICTCQRACVFGMIENGKMILNQNGVIVEEEILDSIKIRQDWIFHNWIVMPNHIHLLVEIKKHVIPQFSYSDKTIHSDDTDIELMNLYVSHVDMFDGNAETHCYASQQLETNSNSEIYDAKLETHNAETHSNASLHKTPDITKNLNLRTNDNHITTNKLSRRPRSISSFVGGIKGIVTLKINELNNQFEGSIWQSNYHDHIVRSYEEFKTIYYYIENNPKNWVEDTFNPINAKK</sequence>
<comment type="caution">
    <text evidence="3">The sequence shown here is derived from an EMBL/GenBank/DDBJ whole genome shotgun (WGS) entry which is preliminary data.</text>
</comment>
<dbReference type="InterPro" id="IPR052715">
    <property type="entry name" value="RAYT_transposase"/>
</dbReference>
<dbReference type="SUPFAM" id="SSF143422">
    <property type="entry name" value="Transposase IS200-like"/>
    <property type="match status" value="1"/>
</dbReference>
<evidence type="ECO:0000313" key="2">
    <source>
        <dbReference type="EMBL" id="TRX01298.1"/>
    </source>
</evidence>
<dbReference type="Gene3D" id="3.30.70.1290">
    <property type="entry name" value="Transposase IS200-like"/>
    <property type="match status" value="1"/>
</dbReference>
<feature type="domain" description="Transposase IS200-like" evidence="1">
    <location>
        <begin position="21"/>
        <end position="246"/>
    </location>
</feature>
<dbReference type="Proteomes" id="UP000318669">
    <property type="component" value="Unassembled WGS sequence"/>
</dbReference>
<dbReference type="GO" id="GO:0006313">
    <property type="term" value="P:DNA transposition"/>
    <property type="evidence" value="ECO:0007669"/>
    <property type="project" value="InterPro"/>
</dbReference>
<gene>
    <name evidence="3" type="ORF">FNW11_16730</name>
    <name evidence="2" type="ORF">FNW12_17205</name>
</gene>
<evidence type="ECO:0000313" key="4">
    <source>
        <dbReference type="Proteomes" id="UP000318528"/>
    </source>
</evidence>
<dbReference type="InterPro" id="IPR036515">
    <property type="entry name" value="Transposase_17_sf"/>
</dbReference>
<evidence type="ECO:0000313" key="5">
    <source>
        <dbReference type="Proteomes" id="UP000318669"/>
    </source>
</evidence>
<dbReference type="PANTHER" id="PTHR36966">
    <property type="entry name" value="REP-ASSOCIATED TYROSINE TRANSPOSASE"/>
    <property type="match status" value="1"/>
</dbReference>